<dbReference type="PANTHER" id="PTHR48478">
    <property type="entry name" value="LECTIN-LIKE"/>
    <property type="match status" value="1"/>
</dbReference>
<dbReference type="EMBL" id="VEPZ02001167">
    <property type="protein sequence ID" value="KAE8689878.1"/>
    <property type="molecule type" value="Genomic_DNA"/>
</dbReference>
<dbReference type="InterPro" id="IPR052147">
    <property type="entry name" value="PP2-like/Lectin"/>
</dbReference>
<sequence>MGASQSQDLEPKLENNTVEPKNRENNVPVRPLTTEKTPDPKLVIDPKSSKKTEKIQLPYNYEAILKDADSHVGMSGMDELLPQIHSGVFLNQKRKKYWVDKNNKNCFMLFARDLSITWAEDSRFWHWTHQTEATSDVEVAELVQVCWLELVGKFHVSKLSPGTLYQVVFIVMLKEEAYGWEVPVNFRLTLPNGRKIERKETLMNKPRGKWIENPIGEFEASFETGGEMEIYIHEYDAGGWKSGLVVKGVAIQPRELS</sequence>
<keyword evidence="3" id="KW-1185">Reference proteome</keyword>
<protein>
    <submittedName>
        <fullName evidence="2">Protein PHLOEM PROTEIN 2-LIKE A2</fullName>
    </submittedName>
</protein>
<dbReference type="GO" id="GO:0030246">
    <property type="term" value="F:carbohydrate binding"/>
    <property type="evidence" value="ECO:0007669"/>
    <property type="project" value="InterPro"/>
</dbReference>
<name>A0A6A2ZDA1_HIBSY</name>
<feature type="compositionally biased region" description="Basic and acidic residues" evidence="1">
    <location>
        <begin position="36"/>
        <end position="45"/>
    </location>
</feature>
<organism evidence="2 3">
    <name type="scientific">Hibiscus syriacus</name>
    <name type="common">Rose of Sharon</name>
    <dbReference type="NCBI Taxonomy" id="106335"/>
    <lineage>
        <taxon>Eukaryota</taxon>
        <taxon>Viridiplantae</taxon>
        <taxon>Streptophyta</taxon>
        <taxon>Embryophyta</taxon>
        <taxon>Tracheophyta</taxon>
        <taxon>Spermatophyta</taxon>
        <taxon>Magnoliopsida</taxon>
        <taxon>eudicotyledons</taxon>
        <taxon>Gunneridae</taxon>
        <taxon>Pentapetalae</taxon>
        <taxon>rosids</taxon>
        <taxon>malvids</taxon>
        <taxon>Malvales</taxon>
        <taxon>Malvaceae</taxon>
        <taxon>Malvoideae</taxon>
        <taxon>Hibiscus</taxon>
    </lineage>
</organism>
<evidence type="ECO:0000256" key="1">
    <source>
        <dbReference type="SAM" id="MobiDB-lite"/>
    </source>
</evidence>
<dbReference type="InterPro" id="IPR025886">
    <property type="entry name" value="PP2-like"/>
</dbReference>
<accession>A0A6A2ZDA1</accession>
<feature type="compositionally biased region" description="Polar residues" evidence="1">
    <location>
        <begin position="1"/>
        <end position="19"/>
    </location>
</feature>
<comment type="caution">
    <text evidence="2">The sequence shown here is derived from an EMBL/GenBank/DDBJ whole genome shotgun (WGS) entry which is preliminary data.</text>
</comment>
<feature type="region of interest" description="Disordered" evidence="1">
    <location>
        <begin position="1"/>
        <end position="45"/>
    </location>
</feature>
<dbReference type="OrthoDB" id="533833at2759"/>
<reference evidence="2" key="1">
    <citation type="submission" date="2019-09" db="EMBL/GenBank/DDBJ databases">
        <title>Draft genome information of white flower Hibiscus syriacus.</title>
        <authorList>
            <person name="Kim Y.-M."/>
        </authorList>
    </citation>
    <scope>NUCLEOTIDE SEQUENCE [LARGE SCALE GENOMIC DNA]</scope>
    <source>
        <strain evidence="2">YM2019G1</strain>
    </source>
</reference>
<evidence type="ECO:0000313" key="2">
    <source>
        <dbReference type="EMBL" id="KAE8689878.1"/>
    </source>
</evidence>
<evidence type="ECO:0000313" key="3">
    <source>
        <dbReference type="Proteomes" id="UP000436088"/>
    </source>
</evidence>
<dbReference type="Pfam" id="PF14299">
    <property type="entry name" value="PP2"/>
    <property type="match status" value="1"/>
</dbReference>
<dbReference type="Proteomes" id="UP000436088">
    <property type="component" value="Unassembled WGS sequence"/>
</dbReference>
<proteinExistence type="predicted"/>
<dbReference type="PANTHER" id="PTHR48478:SF1">
    <property type="entry name" value="LECTIN-LIKE"/>
    <property type="match status" value="1"/>
</dbReference>
<dbReference type="AlphaFoldDB" id="A0A6A2ZDA1"/>
<gene>
    <name evidence="2" type="ORF">F3Y22_tig00110931pilonHSYRG00226</name>
</gene>